<organism evidence="2 3">
    <name type="scientific">Vibrio hangzhouensis</name>
    <dbReference type="NCBI Taxonomy" id="462991"/>
    <lineage>
        <taxon>Bacteria</taxon>
        <taxon>Pseudomonadati</taxon>
        <taxon>Pseudomonadota</taxon>
        <taxon>Gammaproteobacteria</taxon>
        <taxon>Vibrionales</taxon>
        <taxon>Vibrionaceae</taxon>
        <taxon>Vibrio</taxon>
    </lineage>
</organism>
<dbReference type="AlphaFoldDB" id="A0A1H5W2D4"/>
<feature type="transmembrane region" description="Helical" evidence="1">
    <location>
        <begin position="49"/>
        <end position="70"/>
    </location>
</feature>
<feature type="transmembrane region" description="Helical" evidence="1">
    <location>
        <begin position="12"/>
        <end position="37"/>
    </location>
</feature>
<dbReference type="InterPro" id="IPR045584">
    <property type="entry name" value="Pilin-like"/>
</dbReference>
<keyword evidence="3" id="KW-1185">Reference proteome</keyword>
<reference evidence="3" key="1">
    <citation type="submission" date="2016-10" db="EMBL/GenBank/DDBJ databases">
        <authorList>
            <person name="Varghese N."/>
            <person name="Submissions S."/>
        </authorList>
    </citation>
    <scope>NUCLEOTIDE SEQUENCE [LARGE SCALE GENOMIC DNA]</scope>
    <source>
        <strain evidence="3">CGMCC 1.7062</strain>
    </source>
</reference>
<accession>A0A1H5W2D4</accession>
<evidence type="ECO:0008006" key="4">
    <source>
        <dbReference type="Google" id="ProtNLM"/>
    </source>
</evidence>
<dbReference type="Gene3D" id="3.30.700.10">
    <property type="entry name" value="Glycoprotein, Type 4 Pilin"/>
    <property type="match status" value="1"/>
</dbReference>
<keyword evidence="1" id="KW-0812">Transmembrane</keyword>
<keyword evidence="1" id="KW-0472">Membrane</keyword>
<evidence type="ECO:0000313" key="3">
    <source>
        <dbReference type="Proteomes" id="UP000236721"/>
    </source>
</evidence>
<dbReference type="SUPFAM" id="SSF54523">
    <property type="entry name" value="Pili subunits"/>
    <property type="match status" value="1"/>
</dbReference>
<evidence type="ECO:0000256" key="1">
    <source>
        <dbReference type="SAM" id="Phobius"/>
    </source>
</evidence>
<dbReference type="EMBL" id="FNVG01000005">
    <property type="protein sequence ID" value="SEF93553.1"/>
    <property type="molecule type" value="Genomic_DNA"/>
</dbReference>
<evidence type="ECO:0000313" key="2">
    <source>
        <dbReference type="EMBL" id="SEF93553.1"/>
    </source>
</evidence>
<dbReference type="Proteomes" id="UP000236721">
    <property type="component" value="Unassembled WGS sequence"/>
</dbReference>
<protein>
    <recommendedName>
        <fullName evidence="4">Type II secretion system protein GspG C-terminal domain-containing protein</fullName>
    </recommendedName>
</protein>
<gene>
    <name evidence="2" type="ORF">SAMN04488244_105106</name>
</gene>
<dbReference type="RefSeq" id="WP_208623248.1">
    <property type="nucleotide sequence ID" value="NZ_FNVG01000005.1"/>
</dbReference>
<sequence>MENTQKQQGPGCLGFVVGGMSFIPLIGVLFGIVAVIWGFKAKSTKLKVIGFAGIAFTFILYGTLGYFGFVQKGGVYDDLRSQLVKVQLTNSVQAIELYKVQHGRYPASLEVLQKSLPEGSLVSLYDAAQISISGEKWYFYTVIDENHYHIRSYGRDGLIDTEDDILPTPIENIGLIAHYQVEPAL</sequence>
<proteinExistence type="predicted"/>
<name>A0A1H5W2D4_9VIBR</name>
<keyword evidence="1" id="KW-1133">Transmembrane helix</keyword>